<dbReference type="InterPro" id="IPR006665">
    <property type="entry name" value="OmpA-like"/>
</dbReference>
<evidence type="ECO:0000259" key="5">
    <source>
        <dbReference type="PROSITE" id="PS51123"/>
    </source>
</evidence>
<dbReference type="PRINTS" id="PR01021">
    <property type="entry name" value="OMPADOMAIN"/>
</dbReference>
<dbReference type="Pfam" id="PF07676">
    <property type="entry name" value="PD40"/>
    <property type="match status" value="3"/>
</dbReference>
<dbReference type="Proteomes" id="UP000215214">
    <property type="component" value="Chromosome TJEJU"/>
</dbReference>
<keyword evidence="2 4" id="KW-0472">Membrane</keyword>
<dbReference type="InterPro" id="IPR011990">
    <property type="entry name" value="TPR-like_helical_dom_sf"/>
</dbReference>
<evidence type="ECO:0000313" key="7">
    <source>
        <dbReference type="Proteomes" id="UP000215214"/>
    </source>
</evidence>
<keyword evidence="6" id="KW-0449">Lipoprotein</keyword>
<dbReference type="KEGG" id="tje:TJEJU_1274"/>
<dbReference type="PROSITE" id="PS51123">
    <property type="entry name" value="OMPA_2"/>
    <property type="match status" value="1"/>
</dbReference>
<gene>
    <name evidence="6" type="ORF">TJEJU_1274</name>
</gene>
<dbReference type="SUPFAM" id="SSF82171">
    <property type="entry name" value="DPP6 N-terminal domain-like"/>
    <property type="match status" value="1"/>
</dbReference>
<dbReference type="Pfam" id="PF00691">
    <property type="entry name" value="OmpA"/>
    <property type="match status" value="1"/>
</dbReference>
<organism evidence="6 7">
    <name type="scientific">Tenacibaculum jejuense</name>
    <dbReference type="NCBI Taxonomy" id="584609"/>
    <lineage>
        <taxon>Bacteria</taxon>
        <taxon>Pseudomonadati</taxon>
        <taxon>Bacteroidota</taxon>
        <taxon>Flavobacteriia</taxon>
        <taxon>Flavobacteriales</taxon>
        <taxon>Flavobacteriaceae</taxon>
        <taxon>Tenacibaculum</taxon>
    </lineage>
</organism>
<dbReference type="RefSeq" id="WP_095070410.1">
    <property type="nucleotide sequence ID" value="NZ_LT899436.1"/>
</dbReference>
<dbReference type="SUPFAM" id="SSF48452">
    <property type="entry name" value="TPR-like"/>
    <property type="match status" value="1"/>
</dbReference>
<feature type="domain" description="OmpA-like" evidence="5">
    <location>
        <begin position="521"/>
        <end position="646"/>
    </location>
</feature>
<dbReference type="PANTHER" id="PTHR30329:SF21">
    <property type="entry name" value="LIPOPROTEIN YIAD-RELATED"/>
    <property type="match status" value="1"/>
</dbReference>
<dbReference type="InterPro" id="IPR036737">
    <property type="entry name" value="OmpA-like_sf"/>
</dbReference>
<dbReference type="CDD" id="cd07185">
    <property type="entry name" value="OmpA_C-like"/>
    <property type="match status" value="1"/>
</dbReference>
<dbReference type="InterPro" id="IPR011659">
    <property type="entry name" value="WD40"/>
</dbReference>
<dbReference type="Pfam" id="PF13620">
    <property type="entry name" value="CarboxypepD_reg"/>
    <property type="match status" value="1"/>
</dbReference>
<dbReference type="Gene3D" id="2.60.40.1120">
    <property type="entry name" value="Carboxypeptidase-like, regulatory domain"/>
    <property type="match status" value="1"/>
</dbReference>
<name>A0A238U7D5_9FLAO</name>
<dbReference type="Gene3D" id="3.30.1330.60">
    <property type="entry name" value="OmpA-like domain"/>
    <property type="match status" value="1"/>
</dbReference>
<protein>
    <submittedName>
        <fullName evidence="6">Outer membrane protein, peptidoglycan-associated lipoprotein</fullName>
    </submittedName>
</protein>
<dbReference type="PANTHER" id="PTHR30329">
    <property type="entry name" value="STATOR ELEMENT OF FLAGELLAR MOTOR COMPLEX"/>
    <property type="match status" value="1"/>
</dbReference>
<dbReference type="GO" id="GO:0009279">
    <property type="term" value="C:cell outer membrane"/>
    <property type="evidence" value="ECO:0007669"/>
    <property type="project" value="UniProtKB-SubCell"/>
</dbReference>
<evidence type="ECO:0000256" key="1">
    <source>
        <dbReference type="ARBA" id="ARBA00004442"/>
    </source>
</evidence>
<evidence type="ECO:0000313" key="6">
    <source>
        <dbReference type="EMBL" id="SNR15012.1"/>
    </source>
</evidence>
<evidence type="ECO:0000256" key="4">
    <source>
        <dbReference type="PROSITE-ProRule" id="PRU00473"/>
    </source>
</evidence>
<evidence type="ECO:0000256" key="2">
    <source>
        <dbReference type="ARBA" id="ARBA00023136"/>
    </source>
</evidence>
<dbReference type="InterPro" id="IPR050330">
    <property type="entry name" value="Bact_OuterMem_StrucFunc"/>
</dbReference>
<dbReference type="SUPFAM" id="SSF103088">
    <property type="entry name" value="OmpA-like"/>
    <property type="match status" value="1"/>
</dbReference>
<dbReference type="EMBL" id="LT899436">
    <property type="protein sequence ID" value="SNR15012.1"/>
    <property type="molecule type" value="Genomic_DNA"/>
</dbReference>
<dbReference type="InterPro" id="IPR008969">
    <property type="entry name" value="CarboxyPept-like_regulatory"/>
</dbReference>
<dbReference type="Gene3D" id="1.25.40.10">
    <property type="entry name" value="Tetratricopeptide repeat domain"/>
    <property type="match status" value="1"/>
</dbReference>
<dbReference type="InterPro" id="IPR006664">
    <property type="entry name" value="OMP_bac"/>
</dbReference>
<dbReference type="AlphaFoldDB" id="A0A238U7D5"/>
<dbReference type="SUPFAM" id="SSF49464">
    <property type="entry name" value="Carboxypeptidase regulatory domain-like"/>
    <property type="match status" value="1"/>
</dbReference>
<proteinExistence type="predicted"/>
<keyword evidence="3" id="KW-0998">Cell outer membrane</keyword>
<evidence type="ECO:0000256" key="3">
    <source>
        <dbReference type="ARBA" id="ARBA00023237"/>
    </source>
</evidence>
<dbReference type="OrthoDB" id="9809364at2"/>
<reference evidence="6 7" key="1">
    <citation type="submission" date="2017-07" db="EMBL/GenBank/DDBJ databases">
        <authorList>
            <person name="Sun Z.S."/>
            <person name="Albrecht U."/>
            <person name="Echele G."/>
            <person name="Lee C.C."/>
        </authorList>
    </citation>
    <scope>NUCLEOTIDE SEQUENCE [LARGE SCALE GENOMIC DNA]</scope>
    <source>
        <strain evidence="7">type strain: KCTC 22618</strain>
    </source>
</reference>
<sequence>MKRVILFYLLFVTAFAYTQRRYAADRYFNEFAYKKSAELYKILYDKGDDSQLVISRLGDSYYYNTESEEAEKWYKLLMEKYQDKVLPEYLFRYAQALKSNGKVKESDLWLEKLKELDKNDSRAIELTKNRNYFVEYSNRKKTFVNVKNLSINTEFSDFGGFIYGNKLYYASTKPSGTKFDRRKYKWNNQPFLNVYTAEEEFSDIAEGLELGNVSKFEEISTRYHESNALLTADGNTLYFTRDNYDGDKLRGDKEKVTHLKIYKAENIDGEWKNLEELPFNSDLYSCGHPALSTDGKTLYFVSDMPGGAGATDIYGVAINPDGTYGTPFNLGKEINTEGREMFPYVDNENTIYFASDGHLGLGALDVFESKISDNKFTTPVNLGSPVNSPLDDFSFVISEDKSYGYFSSNRTGGKGDDDIYSFVIYRCKEDITGVVTDSRTGVPISGATVRLIDEKGEPISKQVTLADGRYTFKDIACENNYTVTASKDDYRNDKKDTATEDIDKKAIQADLVLESLIVETPKEQSQIVINPIYFDFDLYNIREDAEYELEHIVTVMKNHPDMVIKIESHTDSRGTKAYNRTLSTNRAKSTRAYLISRGIASNRIESAIGYGEDQLLNHCNDANQKRCSKEEHQRNRRSYFYIVKGGKNVKTNNQ</sequence>
<keyword evidence="7" id="KW-1185">Reference proteome</keyword>
<accession>A0A238U7D5</accession>
<comment type="subcellular location">
    <subcellularLocation>
        <location evidence="1">Cell outer membrane</location>
    </subcellularLocation>
</comment>